<dbReference type="Proteomes" id="UP000326881">
    <property type="component" value="Plasmid unnamed"/>
</dbReference>
<evidence type="ECO:0008006" key="3">
    <source>
        <dbReference type="Google" id="ProtNLM"/>
    </source>
</evidence>
<proteinExistence type="predicted"/>
<keyword evidence="2" id="KW-1185">Reference proteome</keyword>
<geneLocation type="plasmid" evidence="1 2">
    <name>unnamed</name>
</geneLocation>
<name>A0A5Q0CEV9_9HYPH</name>
<dbReference type="AlphaFoldDB" id="A0A5Q0CEV9"/>
<reference evidence="1 2" key="1">
    <citation type="submission" date="2019-08" db="EMBL/GenBank/DDBJ databases">
        <title>Prosopis cineraria nodule microbiome.</title>
        <authorList>
            <person name="Ali R."/>
            <person name="Chaluvadi S.R."/>
            <person name="Wang X."/>
        </authorList>
    </citation>
    <scope>NUCLEOTIDE SEQUENCE [LARGE SCALE GENOMIC DNA]</scope>
    <source>
        <strain evidence="1 2">BG7</strain>
        <plasmid evidence="1 2">unnamed</plasmid>
    </source>
</reference>
<evidence type="ECO:0000313" key="2">
    <source>
        <dbReference type="Proteomes" id="UP000326881"/>
    </source>
</evidence>
<dbReference type="EMBL" id="CP043499">
    <property type="protein sequence ID" value="QFY63024.1"/>
    <property type="molecule type" value="Genomic_DNA"/>
</dbReference>
<dbReference type="KEGG" id="rgr:FZ934_22125"/>
<protein>
    <recommendedName>
        <fullName evidence="3">Peptidase M4 domain-containing protein</fullName>
    </recommendedName>
</protein>
<dbReference type="OrthoDB" id="178184at2"/>
<dbReference type="SUPFAM" id="SSF55486">
    <property type="entry name" value="Metalloproteases ('zincins'), catalytic domain"/>
    <property type="match status" value="1"/>
</dbReference>
<keyword evidence="1" id="KW-0614">Plasmid</keyword>
<evidence type="ECO:0000313" key="1">
    <source>
        <dbReference type="EMBL" id="QFY63024.1"/>
    </source>
</evidence>
<sequence>MPGTITVWEKDPALVGRFTTAPIPDVAKLPLAFNFPAARPYSNDRNTEDFRYWNAASTLRRAADFWAASSTPPVEWNGMAVLDVYLDRGVALQSKYDGQSLSFYHGSPVGHPEVVVYSGESPDLLCHELGHAILDALRPDLFDRGFLETDAFHESFGDMSAILCAMQLPTFCAAVLQETAGQNFWSDSSLSRVAQQFGAALRMEDPKQADADCLRNAWNDHLYEDPAGLNNTGPATEVAANPHSFSRVFTGAFFEILAGMLAIRVGNKAAKPEDLQQVSCDMRDILVEALGNAPFGEHFYETIAAAMVTTSLGPGSGRGPAVQTLFETVFVRRKIIAPAIV</sequence>
<accession>A0A5Q0CEV9</accession>
<gene>
    <name evidence="1" type="ORF">FZ934_22125</name>
</gene>
<dbReference type="RefSeq" id="WP_153272998.1">
    <property type="nucleotide sequence ID" value="NZ_CP043499.1"/>
</dbReference>
<organism evidence="1 2">
    <name type="scientific">Rhizobium grahamii</name>
    <dbReference type="NCBI Taxonomy" id="1120045"/>
    <lineage>
        <taxon>Bacteria</taxon>
        <taxon>Pseudomonadati</taxon>
        <taxon>Pseudomonadota</taxon>
        <taxon>Alphaproteobacteria</taxon>
        <taxon>Hyphomicrobiales</taxon>
        <taxon>Rhizobiaceae</taxon>
        <taxon>Rhizobium/Agrobacterium group</taxon>
        <taxon>Rhizobium</taxon>
    </lineage>
</organism>